<feature type="compositionally biased region" description="Polar residues" evidence="2">
    <location>
        <begin position="101"/>
        <end position="110"/>
    </location>
</feature>
<comment type="similarity">
    <text evidence="1">Belongs to the WXG100 family.</text>
</comment>
<accession>M0QIP6</accession>
<dbReference type="InterPro" id="IPR010310">
    <property type="entry name" value="T7SS_ESAT-6-like"/>
</dbReference>
<organism evidence="3 4">
    <name type="scientific">Gordonia soli NBRC 108243</name>
    <dbReference type="NCBI Taxonomy" id="1223545"/>
    <lineage>
        <taxon>Bacteria</taxon>
        <taxon>Bacillati</taxon>
        <taxon>Actinomycetota</taxon>
        <taxon>Actinomycetes</taxon>
        <taxon>Mycobacteriales</taxon>
        <taxon>Gordoniaceae</taxon>
        <taxon>Gordonia</taxon>
    </lineage>
</organism>
<feature type="region of interest" description="Disordered" evidence="2">
    <location>
        <begin position="80"/>
        <end position="110"/>
    </location>
</feature>
<evidence type="ECO:0000313" key="3">
    <source>
        <dbReference type="EMBL" id="GAC68319.1"/>
    </source>
</evidence>
<dbReference type="Proteomes" id="UP000011666">
    <property type="component" value="Unassembled WGS sequence"/>
</dbReference>
<name>M0QIP6_9ACTN</name>
<dbReference type="EMBL" id="BANX01000014">
    <property type="protein sequence ID" value="GAC68319.1"/>
    <property type="molecule type" value="Genomic_DNA"/>
</dbReference>
<protein>
    <recommendedName>
        <fullName evidence="1">ESAT-6-like protein</fullName>
    </recommendedName>
</protein>
<evidence type="ECO:0000256" key="1">
    <source>
        <dbReference type="RuleBase" id="RU362001"/>
    </source>
</evidence>
<comment type="caution">
    <text evidence="3">The sequence shown here is derived from an EMBL/GenBank/DDBJ whole genome shotgun (WGS) entry which is preliminary data.</text>
</comment>
<dbReference type="InterPro" id="IPR036689">
    <property type="entry name" value="ESAT-6-like_sf"/>
</dbReference>
<dbReference type="Pfam" id="PF06013">
    <property type="entry name" value="WXG100"/>
    <property type="match status" value="1"/>
</dbReference>
<dbReference type="OrthoDB" id="4554345at2"/>
<keyword evidence="4" id="KW-1185">Reference proteome</keyword>
<dbReference type="AlphaFoldDB" id="M0QIP6"/>
<dbReference type="SUPFAM" id="SSF140453">
    <property type="entry name" value="EsxAB dimer-like"/>
    <property type="match status" value="1"/>
</dbReference>
<dbReference type="STRING" id="1223545.GS4_14_01520"/>
<proteinExistence type="inferred from homology"/>
<evidence type="ECO:0000313" key="4">
    <source>
        <dbReference type="Proteomes" id="UP000011666"/>
    </source>
</evidence>
<sequence>MTEPVRVDPAVLWAAAQTISTTKATADEHLRASDRTLADCGSAWAGTASAGYSGFTTRMSQSTIHLRNALAHIAESTGSAAAGYEKQDSDNGVRVRAVMPTASTDTDLRL</sequence>
<dbReference type="eggNOG" id="ENOG5031WA7">
    <property type="taxonomic scope" value="Bacteria"/>
</dbReference>
<evidence type="ECO:0000256" key="2">
    <source>
        <dbReference type="SAM" id="MobiDB-lite"/>
    </source>
</evidence>
<gene>
    <name evidence="3" type="ORF">GS4_14_01520</name>
</gene>
<dbReference type="Gene3D" id="1.10.287.1060">
    <property type="entry name" value="ESAT-6-like"/>
    <property type="match status" value="1"/>
</dbReference>
<dbReference type="RefSeq" id="WP_007620371.1">
    <property type="nucleotide sequence ID" value="NZ_BANX01000014.1"/>
</dbReference>
<dbReference type="NCBIfam" id="TIGR03930">
    <property type="entry name" value="WXG100_ESAT6"/>
    <property type="match status" value="1"/>
</dbReference>
<reference evidence="3 4" key="1">
    <citation type="submission" date="2013-01" db="EMBL/GenBank/DDBJ databases">
        <title>Whole genome shotgun sequence of Gordonia soli NBRC 108243.</title>
        <authorList>
            <person name="Isaki-Nakamura S."/>
            <person name="Hosoyama A."/>
            <person name="Tsuchikane K."/>
            <person name="Ando Y."/>
            <person name="Baba S."/>
            <person name="Ohji S."/>
            <person name="Hamada M."/>
            <person name="Tamura T."/>
            <person name="Yamazoe A."/>
            <person name="Yamazaki S."/>
            <person name="Fujita N."/>
        </authorList>
    </citation>
    <scope>NUCLEOTIDE SEQUENCE [LARGE SCALE GENOMIC DNA]</scope>
    <source>
        <strain evidence="3 4">NBRC 108243</strain>
    </source>
</reference>